<comment type="caution">
    <text evidence="4">The sequence shown here is derived from an EMBL/GenBank/DDBJ whole genome shotgun (WGS) entry which is preliminary data.</text>
</comment>
<feature type="domain" description="Nitroreductase" evidence="3">
    <location>
        <begin position="7"/>
        <end position="56"/>
    </location>
</feature>
<dbReference type="InterPro" id="IPR029479">
    <property type="entry name" value="Nitroreductase"/>
</dbReference>
<proteinExistence type="inferred from homology"/>
<dbReference type="InterPro" id="IPR000415">
    <property type="entry name" value="Nitroreductase-like"/>
</dbReference>
<keyword evidence="5" id="KW-1185">Reference proteome</keyword>
<dbReference type="PANTHER" id="PTHR43673">
    <property type="entry name" value="NAD(P)H NITROREDUCTASE YDGI-RELATED"/>
    <property type="match status" value="1"/>
</dbReference>
<organism evidence="4 5">
    <name type="scientific">Longicatena caecimuris</name>
    <dbReference type="NCBI Taxonomy" id="1796635"/>
    <lineage>
        <taxon>Bacteria</taxon>
        <taxon>Bacillati</taxon>
        <taxon>Bacillota</taxon>
        <taxon>Erysipelotrichia</taxon>
        <taxon>Erysipelotrichales</taxon>
        <taxon>Erysipelotrichaceae</taxon>
        <taxon>Longicatena</taxon>
    </lineage>
</organism>
<name>A0A4V2VLA2_9FIRM</name>
<evidence type="ECO:0000313" key="4">
    <source>
        <dbReference type="EMBL" id="TCU63092.1"/>
    </source>
</evidence>
<dbReference type="PANTHER" id="PTHR43673:SF10">
    <property type="entry name" value="NADH DEHYDROGENASE_NAD(P)H NITROREDUCTASE XCC3605-RELATED"/>
    <property type="match status" value="1"/>
</dbReference>
<evidence type="ECO:0000256" key="2">
    <source>
        <dbReference type="ARBA" id="ARBA00023002"/>
    </source>
</evidence>
<gene>
    <name evidence="4" type="ORF">EDD61_10295</name>
</gene>
<dbReference type="SUPFAM" id="SSF55469">
    <property type="entry name" value="FMN-dependent nitroreductase-like"/>
    <property type="match status" value="1"/>
</dbReference>
<evidence type="ECO:0000313" key="5">
    <source>
        <dbReference type="Proteomes" id="UP000295773"/>
    </source>
</evidence>
<dbReference type="Gene3D" id="3.40.109.10">
    <property type="entry name" value="NADH Oxidase"/>
    <property type="match status" value="1"/>
</dbReference>
<dbReference type="EMBL" id="SMBP01000002">
    <property type="protein sequence ID" value="TCU63092.1"/>
    <property type="molecule type" value="Genomic_DNA"/>
</dbReference>
<reference evidence="4 5" key="1">
    <citation type="submission" date="2019-03" db="EMBL/GenBank/DDBJ databases">
        <title>Genomic Encyclopedia of Type Strains, Phase IV (KMG-IV): sequencing the most valuable type-strain genomes for metagenomic binning, comparative biology and taxonomic classification.</title>
        <authorList>
            <person name="Goeker M."/>
        </authorList>
    </citation>
    <scope>NUCLEOTIDE SEQUENCE [LARGE SCALE GENOMIC DNA]</scope>
    <source>
        <strain evidence="4 5">DSM 29481</strain>
    </source>
</reference>
<protein>
    <submittedName>
        <fullName evidence="4">Nitroreductase</fullName>
    </submittedName>
</protein>
<dbReference type="GO" id="GO:0016491">
    <property type="term" value="F:oxidoreductase activity"/>
    <property type="evidence" value="ECO:0007669"/>
    <property type="project" value="UniProtKB-KW"/>
</dbReference>
<evidence type="ECO:0000256" key="1">
    <source>
        <dbReference type="ARBA" id="ARBA00007118"/>
    </source>
</evidence>
<dbReference type="Pfam" id="PF00881">
    <property type="entry name" value="Nitroreductase"/>
    <property type="match status" value="2"/>
</dbReference>
<feature type="domain" description="Nitroreductase" evidence="3">
    <location>
        <begin position="64"/>
        <end position="146"/>
    </location>
</feature>
<evidence type="ECO:0000259" key="3">
    <source>
        <dbReference type="Pfam" id="PF00881"/>
    </source>
</evidence>
<dbReference type="Proteomes" id="UP000295773">
    <property type="component" value="Unassembled WGS sequence"/>
</dbReference>
<keyword evidence="2" id="KW-0560">Oxidoreductase</keyword>
<dbReference type="CDD" id="cd02150">
    <property type="entry name" value="nitroreductase"/>
    <property type="match status" value="1"/>
</dbReference>
<dbReference type="RefSeq" id="WP_132223637.1">
    <property type="nucleotide sequence ID" value="NZ_JANKBG010000002.1"/>
</dbReference>
<accession>A0A4V2VLA2</accession>
<dbReference type="AlphaFoldDB" id="A0A4V2VLA2"/>
<sequence length="166" mass="19209">MLEELFNRVSIRHYQNREVEQAKLEEMLRAAMNAPTARNTQSWRFLVITNRETLNHMTELQPYTGMMKEAYCAILVMGDRNANPVDEYLYVDAAAAIENMLIEGVHQGLGTCWCAVGPSKERISKFKEYFHLKDHLLPVAVVAVGYSAEDKKRIDQYDPEKVSYYR</sequence>
<comment type="similarity">
    <text evidence="1">Belongs to the nitroreductase family.</text>
</comment>